<feature type="compositionally biased region" description="Low complexity" evidence="4">
    <location>
        <begin position="207"/>
        <end position="224"/>
    </location>
</feature>
<feature type="compositionally biased region" description="Low complexity" evidence="4">
    <location>
        <begin position="295"/>
        <end position="308"/>
    </location>
</feature>
<dbReference type="GO" id="GO:0005634">
    <property type="term" value="C:nucleus"/>
    <property type="evidence" value="ECO:0007669"/>
    <property type="project" value="UniProtKB-UniRule"/>
</dbReference>
<dbReference type="Proteomes" id="UP000307440">
    <property type="component" value="Unassembled WGS sequence"/>
</dbReference>
<dbReference type="GO" id="GO:0000981">
    <property type="term" value="F:DNA-binding transcription factor activity, RNA polymerase II-specific"/>
    <property type="evidence" value="ECO:0007669"/>
    <property type="project" value="TreeGrafter"/>
</dbReference>
<proteinExistence type="predicted"/>
<dbReference type="InterPro" id="IPR009071">
    <property type="entry name" value="HMG_box_dom"/>
</dbReference>
<organism evidence="6 7">
    <name type="scientific">Coprinopsis marcescibilis</name>
    <name type="common">Agaric fungus</name>
    <name type="synonym">Psathyrella marcescibilis</name>
    <dbReference type="NCBI Taxonomy" id="230819"/>
    <lineage>
        <taxon>Eukaryota</taxon>
        <taxon>Fungi</taxon>
        <taxon>Dikarya</taxon>
        <taxon>Basidiomycota</taxon>
        <taxon>Agaricomycotina</taxon>
        <taxon>Agaricomycetes</taxon>
        <taxon>Agaricomycetidae</taxon>
        <taxon>Agaricales</taxon>
        <taxon>Agaricineae</taxon>
        <taxon>Psathyrellaceae</taxon>
        <taxon>Coprinopsis</taxon>
    </lineage>
</organism>
<feature type="region of interest" description="Disordered" evidence="4">
    <location>
        <begin position="69"/>
        <end position="114"/>
    </location>
</feature>
<dbReference type="GO" id="GO:0000978">
    <property type="term" value="F:RNA polymerase II cis-regulatory region sequence-specific DNA binding"/>
    <property type="evidence" value="ECO:0007669"/>
    <property type="project" value="TreeGrafter"/>
</dbReference>
<dbReference type="PANTHER" id="PTHR45789">
    <property type="entry name" value="FI18025P1"/>
    <property type="match status" value="1"/>
</dbReference>
<dbReference type="InterPro" id="IPR036910">
    <property type="entry name" value="HMG_box_dom_sf"/>
</dbReference>
<feature type="region of interest" description="Disordered" evidence="4">
    <location>
        <begin position="170"/>
        <end position="254"/>
    </location>
</feature>
<keyword evidence="7" id="KW-1185">Reference proteome</keyword>
<evidence type="ECO:0000259" key="5">
    <source>
        <dbReference type="PROSITE" id="PS50118"/>
    </source>
</evidence>
<dbReference type="SMART" id="SM00398">
    <property type="entry name" value="HMG"/>
    <property type="match status" value="1"/>
</dbReference>
<feature type="non-terminal residue" evidence="6">
    <location>
        <position position="1"/>
    </location>
</feature>
<dbReference type="EMBL" id="ML210375">
    <property type="protein sequence ID" value="TFK18840.1"/>
    <property type="molecule type" value="Genomic_DNA"/>
</dbReference>
<feature type="domain" description="HMG box" evidence="5">
    <location>
        <begin position="111"/>
        <end position="180"/>
    </location>
</feature>
<dbReference type="OrthoDB" id="6247875at2759"/>
<evidence type="ECO:0000256" key="1">
    <source>
        <dbReference type="ARBA" id="ARBA00023125"/>
    </source>
</evidence>
<dbReference type="AlphaFoldDB" id="A0A5C3KFK2"/>
<accession>A0A5C3KFK2</accession>
<dbReference type="Pfam" id="PF00505">
    <property type="entry name" value="HMG_box"/>
    <property type="match status" value="1"/>
</dbReference>
<dbReference type="InterPro" id="IPR051356">
    <property type="entry name" value="SOX/SOX-like_TF"/>
</dbReference>
<gene>
    <name evidence="6" type="ORF">FA15DRAFT_674995</name>
</gene>
<dbReference type="PROSITE" id="PS50118">
    <property type="entry name" value="HMG_BOX_2"/>
    <property type="match status" value="1"/>
</dbReference>
<keyword evidence="1 3" id="KW-0238">DNA-binding</keyword>
<evidence type="ECO:0000256" key="2">
    <source>
        <dbReference type="ARBA" id="ARBA00023242"/>
    </source>
</evidence>
<evidence type="ECO:0000313" key="6">
    <source>
        <dbReference type="EMBL" id="TFK18840.1"/>
    </source>
</evidence>
<dbReference type="PANTHER" id="PTHR45789:SF2">
    <property type="entry name" value="FI18025P1"/>
    <property type="match status" value="1"/>
</dbReference>
<sequence>MHPDRKVVNDGVEDDDMPPLVDNPAHYTFVADAGHLSLSKIESSQVTPSTVTITSPTSNAAATDFLVTTSSTTTSPPPSPLTSEDQAMPSSSRSRSKPRAPQVKRRDSTHIPRPPNAFILFRSAFIRSQQIPDRVEGNHSNLSKIIGHYWKTLPPEERAEWEAKALEAQESHRQQYPDWRFRPGPYALGKLKTKDGTTSSKRRNTVSSSRSQPDSPIASSSASPIDKKEVEPKGRGKGKAKEREGSGRSVEDRELRDTRCVQIANLLVAGKKGSDLANAVEEWEGVAKGGPKAPSIDVSDQSSSGSRSLNASPSTYLAQIPDHFHPTSPASPDPRRRSPRTSSQQSTTGNEAKRAPIKGISDVPLNQMFVRQTPGHGSHPISNVRGPPPAVHLPVPLQQIANTNMAPSTKESSLWRTDPRYESPTFQSSNWWNGSPSSSVLDRNEQAQLAGKPIGPGHRSQLGYEHSWASYDKLYGSMEDPPPDGSDAANWTTDPTRQGFITSMRDPCLEDDESGLSGTLPGSILSRDFSRAVASPNMSTSERTQAPFLYPAPHNMVPSLCIPPTSFSTLTGWAGAFDPSGSHSRSASVQPSPLSGWFSAPAEWPIQQGHHVALARGPDDWDALETSVHHHHPHPGS</sequence>
<protein>
    <recommendedName>
        <fullName evidence="5">HMG box domain-containing protein</fullName>
    </recommendedName>
</protein>
<keyword evidence="2 3" id="KW-0539">Nucleus</keyword>
<feature type="region of interest" description="Disordered" evidence="4">
    <location>
        <begin position="285"/>
        <end position="393"/>
    </location>
</feature>
<dbReference type="STRING" id="230819.A0A5C3KFK2"/>
<feature type="DNA-binding region" description="HMG box" evidence="3">
    <location>
        <begin position="111"/>
        <end position="180"/>
    </location>
</feature>
<reference evidence="6 7" key="1">
    <citation type="journal article" date="2019" name="Nat. Ecol. Evol.">
        <title>Megaphylogeny resolves global patterns of mushroom evolution.</title>
        <authorList>
            <person name="Varga T."/>
            <person name="Krizsan K."/>
            <person name="Foldi C."/>
            <person name="Dima B."/>
            <person name="Sanchez-Garcia M."/>
            <person name="Sanchez-Ramirez S."/>
            <person name="Szollosi G.J."/>
            <person name="Szarkandi J.G."/>
            <person name="Papp V."/>
            <person name="Albert L."/>
            <person name="Andreopoulos W."/>
            <person name="Angelini C."/>
            <person name="Antonin V."/>
            <person name="Barry K.W."/>
            <person name="Bougher N.L."/>
            <person name="Buchanan P."/>
            <person name="Buyck B."/>
            <person name="Bense V."/>
            <person name="Catcheside P."/>
            <person name="Chovatia M."/>
            <person name="Cooper J."/>
            <person name="Damon W."/>
            <person name="Desjardin D."/>
            <person name="Finy P."/>
            <person name="Geml J."/>
            <person name="Haridas S."/>
            <person name="Hughes K."/>
            <person name="Justo A."/>
            <person name="Karasinski D."/>
            <person name="Kautmanova I."/>
            <person name="Kiss B."/>
            <person name="Kocsube S."/>
            <person name="Kotiranta H."/>
            <person name="LaButti K.M."/>
            <person name="Lechner B.E."/>
            <person name="Liimatainen K."/>
            <person name="Lipzen A."/>
            <person name="Lukacs Z."/>
            <person name="Mihaltcheva S."/>
            <person name="Morgado L.N."/>
            <person name="Niskanen T."/>
            <person name="Noordeloos M.E."/>
            <person name="Ohm R.A."/>
            <person name="Ortiz-Santana B."/>
            <person name="Ovrebo C."/>
            <person name="Racz N."/>
            <person name="Riley R."/>
            <person name="Savchenko A."/>
            <person name="Shiryaev A."/>
            <person name="Soop K."/>
            <person name="Spirin V."/>
            <person name="Szebenyi C."/>
            <person name="Tomsovsky M."/>
            <person name="Tulloss R.E."/>
            <person name="Uehling J."/>
            <person name="Grigoriev I.V."/>
            <person name="Vagvolgyi C."/>
            <person name="Papp T."/>
            <person name="Martin F.M."/>
            <person name="Miettinen O."/>
            <person name="Hibbett D.S."/>
            <person name="Nagy L.G."/>
        </authorList>
    </citation>
    <scope>NUCLEOTIDE SEQUENCE [LARGE SCALE GENOMIC DNA]</scope>
    <source>
        <strain evidence="6 7">CBS 121175</strain>
    </source>
</reference>
<dbReference type="CDD" id="cd01389">
    <property type="entry name" value="HMG-box_ROX1-like"/>
    <property type="match status" value="1"/>
</dbReference>
<feature type="region of interest" description="Disordered" evidence="4">
    <location>
        <begin position="1"/>
        <end position="23"/>
    </location>
</feature>
<evidence type="ECO:0000313" key="7">
    <source>
        <dbReference type="Proteomes" id="UP000307440"/>
    </source>
</evidence>
<feature type="compositionally biased region" description="Basic and acidic residues" evidence="4">
    <location>
        <begin position="225"/>
        <end position="254"/>
    </location>
</feature>
<name>A0A5C3KFK2_COPMA</name>
<dbReference type="Gene3D" id="1.10.30.10">
    <property type="entry name" value="High mobility group box domain"/>
    <property type="match status" value="1"/>
</dbReference>
<evidence type="ECO:0000256" key="3">
    <source>
        <dbReference type="PROSITE-ProRule" id="PRU00267"/>
    </source>
</evidence>
<evidence type="ECO:0000256" key="4">
    <source>
        <dbReference type="SAM" id="MobiDB-lite"/>
    </source>
</evidence>
<dbReference type="SUPFAM" id="SSF47095">
    <property type="entry name" value="HMG-box"/>
    <property type="match status" value="1"/>
</dbReference>
<feature type="compositionally biased region" description="Basic and acidic residues" evidence="4">
    <location>
        <begin position="170"/>
        <end position="181"/>
    </location>
</feature>